<gene>
    <name evidence="4" type="ORF">TBRA_LOCUS4478</name>
</gene>
<dbReference type="OrthoDB" id="194358at2759"/>
<dbReference type="SUPFAM" id="SSF48403">
    <property type="entry name" value="Ankyrin repeat"/>
    <property type="match status" value="1"/>
</dbReference>
<evidence type="ECO:0000256" key="1">
    <source>
        <dbReference type="ARBA" id="ARBA00022737"/>
    </source>
</evidence>
<reference evidence="4 5" key="1">
    <citation type="submission" date="2020-02" db="EMBL/GenBank/DDBJ databases">
        <authorList>
            <person name="Ferguson B K."/>
        </authorList>
    </citation>
    <scope>NUCLEOTIDE SEQUENCE [LARGE SCALE GENOMIC DNA]</scope>
</reference>
<dbReference type="Proteomes" id="UP000479190">
    <property type="component" value="Unassembled WGS sequence"/>
</dbReference>
<dbReference type="PANTHER" id="PTHR24198:SF165">
    <property type="entry name" value="ANKYRIN REPEAT-CONTAINING PROTEIN-RELATED"/>
    <property type="match status" value="1"/>
</dbReference>
<evidence type="ECO:0000313" key="5">
    <source>
        <dbReference type="Proteomes" id="UP000479190"/>
    </source>
</evidence>
<accession>A0A6H5IBC7</accession>
<protein>
    <submittedName>
        <fullName evidence="4">Uncharacterized protein</fullName>
    </submittedName>
</protein>
<name>A0A6H5IBC7_9HYME</name>
<dbReference type="InterPro" id="IPR036770">
    <property type="entry name" value="Ankyrin_rpt-contain_sf"/>
</dbReference>
<feature type="repeat" description="ANK" evidence="3">
    <location>
        <begin position="37"/>
        <end position="70"/>
    </location>
</feature>
<dbReference type="SMART" id="SM00248">
    <property type="entry name" value="ANK"/>
    <property type="match status" value="6"/>
</dbReference>
<dbReference type="PANTHER" id="PTHR24198">
    <property type="entry name" value="ANKYRIN REPEAT AND PROTEIN KINASE DOMAIN-CONTAINING PROTEIN"/>
    <property type="match status" value="1"/>
</dbReference>
<dbReference type="EMBL" id="CADCXV010000682">
    <property type="protein sequence ID" value="CAB0032546.1"/>
    <property type="molecule type" value="Genomic_DNA"/>
</dbReference>
<dbReference type="Pfam" id="PF13637">
    <property type="entry name" value="Ank_4"/>
    <property type="match status" value="1"/>
</dbReference>
<sequence>MAERVIIPSDDHDLARILFKHSQEKYRPVLVDAKDKLGRTHLHYAVTENCKEHSIRVLLENGADPNVRDAKGLSPLQVICQGAWDNCNLVQMLLEISLMYKPVQVNVQDALGNTPLLRLCTSLAIGVTRRGATSLHLAVDMDNDTTVSALLDAFASVSTKNECLDIPLHIAWDSVLDMVHKLLHHQAQCPGSPSSSWRVTHLLIACGSNHLDAIKGLLFQLLDNQFDFNKPENDDLTPLHYTVEHNAFEAVDLLSSLRAAPVERPIIHLYDQALLRHSVRLEHAT</sequence>
<evidence type="ECO:0000256" key="3">
    <source>
        <dbReference type="PROSITE-ProRule" id="PRU00023"/>
    </source>
</evidence>
<dbReference type="AlphaFoldDB" id="A0A6H5IBC7"/>
<keyword evidence="2 3" id="KW-0040">ANK repeat</keyword>
<dbReference type="Pfam" id="PF12796">
    <property type="entry name" value="Ank_2"/>
    <property type="match status" value="1"/>
</dbReference>
<evidence type="ECO:0000313" key="4">
    <source>
        <dbReference type="EMBL" id="CAB0032546.1"/>
    </source>
</evidence>
<keyword evidence="1" id="KW-0677">Repeat</keyword>
<evidence type="ECO:0000256" key="2">
    <source>
        <dbReference type="ARBA" id="ARBA00023043"/>
    </source>
</evidence>
<keyword evidence="5" id="KW-1185">Reference proteome</keyword>
<proteinExistence type="predicted"/>
<organism evidence="4 5">
    <name type="scientific">Trichogramma brassicae</name>
    <dbReference type="NCBI Taxonomy" id="86971"/>
    <lineage>
        <taxon>Eukaryota</taxon>
        <taxon>Metazoa</taxon>
        <taxon>Ecdysozoa</taxon>
        <taxon>Arthropoda</taxon>
        <taxon>Hexapoda</taxon>
        <taxon>Insecta</taxon>
        <taxon>Pterygota</taxon>
        <taxon>Neoptera</taxon>
        <taxon>Endopterygota</taxon>
        <taxon>Hymenoptera</taxon>
        <taxon>Apocrita</taxon>
        <taxon>Proctotrupomorpha</taxon>
        <taxon>Chalcidoidea</taxon>
        <taxon>Trichogrammatidae</taxon>
        <taxon>Trichogramma</taxon>
    </lineage>
</organism>
<dbReference type="InterPro" id="IPR002110">
    <property type="entry name" value="Ankyrin_rpt"/>
</dbReference>
<dbReference type="Gene3D" id="1.25.40.20">
    <property type="entry name" value="Ankyrin repeat-containing domain"/>
    <property type="match status" value="2"/>
</dbReference>
<feature type="repeat" description="ANK" evidence="3">
    <location>
        <begin position="130"/>
        <end position="162"/>
    </location>
</feature>
<dbReference type="PROSITE" id="PS50297">
    <property type="entry name" value="ANK_REP_REGION"/>
    <property type="match status" value="2"/>
</dbReference>
<dbReference type="PROSITE" id="PS50088">
    <property type="entry name" value="ANK_REPEAT"/>
    <property type="match status" value="2"/>
</dbReference>